<reference evidence="8 9" key="1">
    <citation type="submission" date="2023-04" db="EMBL/GenBank/DDBJ databases">
        <title>Genome of Basidiobolus ranarum AG-B5.</title>
        <authorList>
            <person name="Stajich J.E."/>
            <person name="Carter-House D."/>
            <person name="Gryganskyi A."/>
        </authorList>
    </citation>
    <scope>NUCLEOTIDE SEQUENCE [LARGE SCALE GENOMIC DNA]</scope>
    <source>
        <strain evidence="8 9">AG-B5</strain>
    </source>
</reference>
<evidence type="ECO:0000313" key="8">
    <source>
        <dbReference type="EMBL" id="KAK9761477.1"/>
    </source>
</evidence>
<evidence type="ECO:0000256" key="1">
    <source>
        <dbReference type="ARBA" id="ARBA00004141"/>
    </source>
</evidence>
<proteinExistence type="predicted"/>
<keyword evidence="4 6" id="KW-1133">Transmembrane helix</keyword>
<organism evidence="8 9">
    <name type="scientific">Basidiobolus ranarum</name>
    <dbReference type="NCBI Taxonomy" id="34480"/>
    <lineage>
        <taxon>Eukaryota</taxon>
        <taxon>Fungi</taxon>
        <taxon>Fungi incertae sedis</taxon>
        <taxon>Zoopagomycota</taxon>
        <taxon>Entomophthoromycotina</taxon>
        <taxon>Basidiobolomycetes</taxon>
        <taxon>Basidiobolales</taxon>
        <taxon>Basidiobolaceae</taxon>
        <taxon>Basidiobolus</taxon>
    </lineage>
</organism>
<evidence type="ECO:0000313" key="9">
    <source>
        <dbReference type="Proteomes" id="UP001479436"/>
    </source>
</evidence>
<sequence length="370" mass="40968">MAMTARTICGLLSGNIGVLRSMVGEITDETNQARAISLLPFVYGLGSLLGSILGGFLSQPAKQYPSIFGECEFLKTYPYFLPCAITAIICLIGFIIGYFYLEETLPSKIAKNQSVEYEATESESLLQNKSHKSYQSASIEDVSVVAVSGDKKSGLQALFTKQILLVVSTFMFIALQQVMDSELFPLWVVTSVDHGGLSFGSEQIGIALGYQGLLTLFIQLLWFPWAHNRYGTLNLLRTILHISPLVYFFQGLIRMLVPLGQEFVWLALIVILSFKTLTVVVSMSCSMILINSSTPARHSLGTLNGLSQCMFSLMTTIGPTLCGIIYSWSLRSPLRFPFDEHTAFFVITLVGLITCIISWFIEDPKNIRNK</sequence>
<dbReference type="Gene3D" id="1.20.1250.20">
    <property type="entry name" value="MFS general substrate transporter like domains"/>
    <property type="match status" value="1"/>
</dbReference>
<name>A0ABR2WIZ9_9FUNG</name>
<feature type="transmembrane region" description="Helical" evidence="6">
    <location>
        <begin position="235"/>
        <end position="257"/>
    </location>
</feature>
<keyword evidence="9" id="KW-1185">Reference proteome</keyword>
<feature type="transmembrane region" description="Helical" evidence="6">
    <location>
        <begin position="204"/>
        <end position="223"/>
    </location>
</feature>
<dbReference type="InterPro" id="IPR020846">
    <property type="entry name" value="MFS_dom"/>
</dbReference>
<comment type="caution">
    <text evidence="8">The sequence shown here is derived from an EMBL/GenBank/DDBJ whole genome shotgun (WGS) entry which is preliminary data.</text>
</comment>
<feature type="domain" description="Major facilitator superfamily (MFS) profile" evidence="7">
    <location>
        <begin position="1"/>
        <end position="366"/>
    </location>
</feature>
<evidence type="ECO:0000256" key="3">
    <source>
        <dbReference type="ARBA" id="ARBA00022692"/>
    </source>
</evidence>
<evidence type="ECO:0000256" key="6">
    <source>
        <dbReference type="SAM" id="Phobius"/>
    </source>
</evidence>
<feature type="transmembrane region" description="Helical" evidence="6">
    <location>
        <begin position="158"/>
        <end position="179"/>
    </location>
</feature>
<dbReference type="PANTHER" id="PTHR23504">
    <property type="entry name" value="MAJOR FACILITATOR SUPERFAMILY DOMAIN-CONTAINING PROTEIN 10"/>
    <property type="match status" value="1"/>
</dbReference>
<protein>
    <recommendedName>
        <fullName evidence="7">Major facilitator superfamily (MFS) profile domain-containing protein</fullName>
    </recommendedName>
</protein>
<dbReference type="Proteomes" id="UP001479436">
    <property type="component" value="Unassembled WGS sequence"/>
</dbReference>
<feature type="transmembrane region" description="Helical" evidence="6">
    <location>
        <begin position="38"/>
        <end position="57"/>
    </location>
</feature>
<dbReference type="InterPro" id="IPR036259">
    <property type="entry name" value="MFS_trans_sf"/>
</dbReference>
<feature type="transmembrane region" description="Helical" evidence="6">
    <location>
        <begin position="77"/>
        <end position="101"/>
    </location>
</feature>
<dbReference type="PANTHER" id="PTHR23504:SF15">
    <property type="entry name" value="MAJOR FACILITATOR SUPERFAMILY (MFS) PROFILE DOMAIN-CONTAINING PROTEIN"/>
    <property type="match status" value="1"/>
</dbReference>
<feature type="transmembrane region" description="Helical" evidence="6">
    <location>
        <begin position="263"/>
        <end position="290"/>
    </location>
</feature>
<dbReference type="Pfam" id="PF07690">
    <property type="entry name" value="MFS_1"/>
    <property type="match status" value="1"/>
</dbReference>
<accession>A0ABR2WIZ9</accession>
<dbReference type="PROSITE" id="PS50850">
    <property type="entry name" value="MFS"/>
    <property type="match status" value="1"/>
</dbReference>
<evidence type="ECO:0000256" key="2">
    <source>
        <dbReference type="ARBA" id="ARBA00022448"/>
    </source>
</evidence>
<feature type="transmembrane region" description="Helical" evidence="6">
    <location>
        <begin position="311"/>
        <end position="330"/>
    </location>
</feature>
<evidence type="ECO:0000259" key="7">
    <source>
        <dbReference type="PROSITE" id="PS50850"/>
    </source>
</evidence>
<comment type="subcellular location">
    <subcellularLocation>
        <location evidence="1">Membrane</location>
        <topology evidence="1">Multi-pass membrane protein</topology>
    </subcellularLocation>
</comment>
<dbReference type="InterPro" id="IPR011701">
    <property type="entry name" value="MFS"/>
</dbReference>
<evidence type="ECO:0000256" key="4">
    <source>
        <dbReference type="ARBA" id="ARBA00022989"/>
    </source>
</evidence>
<gene>
    <name evidence="8" type="ORF">K7432_013599</name>
</gene>
<keyword evidence="3 6" id="KW-0812">Transmembrane</keyword>
<keyword evidence="2" id="KW-0813">Transport</keyword>
<keyword evidence="5 6" id="KW-0472">Membrane</keyword>
<feature type="transmembrane region" description="Helical" evidence="6">
    <location>
        <begin position="342"/>
        <end position="361"/>
    </location>
</feature>
<dbReference type="SUPFAM" id="SSF103473">
    <property type="entry name" value="MFS general substrate transporter"/>
    <property type="match status" value="1"/>
</dbReference>
<evidence type="ECO:0000256" key="5">
    <source>
        <dbReference type="ARBA" id="ARBA00023136"/>
    </source>
</evidence>
<dbReference type="EMBL" id="JASJQH010001371">
    <property type="protein sequence ID" value="KAK9761477.1"/>
    <property type="molecule type" value="Genomic_DNA"/>
</dbReference>